<keyword evidence="4" id="KW-0964">Secreted</keyword>
<gene>
    <name evidence="7" type="ORF">B0W48_03670</name>
    <name evidence="8" type="ORF">B0W48_20345</name>
</gene>
<dbReference type="PANTHER" id="PTHR42792">
    <property type="entry name" value="FLAGELLIN"/>
    <property type="match status" value="1"/>
</dbReference>
<dbReference type="Gene3D" id="1.20.1330.10">
    <property type="entry name" value="f41 fragment of flagellin, N-terminal domain"/>
    <property type="match status" value="1"/>
</dbReference>
<dbReference type="KEGG" id="paln:B0W48_03670"/>
<dbReference type="GO" id="GO:0005198">
    <property type="term" value="F:structural molecule activity"/>
    <property type="evidence" value="ECO:0007669"/>
    <property type="project" value="InterPro"/>
</dbReference>
<organism evidence="8 9">
    <name type="scientific">Pseudoalteromonas aliena</name>
    <dbReference type="NCBI Taxonomy" id="247523"/>
    <lineage>
        <taxon>Bacteria</taxon>
        <taxon>Pseudomonadati</taxon>
        <taxon>Pseudomonadota</taxon>
        <taxon>Gammaproteobacteria</taxon>
        <taxon>Alteromonadales</taxon>
        <taxon>Pseudoalteromonadaceae</taxon>
        <taxon>Pseudoalteromonas</taxon>
    </lineage>
</organism>
<evidence type="ECO:0000313" key="8">
    <source>
        <dbReference type="EMBL" id="AQQ01923.1"/>
    </source>
</evidence>
<evidence type="ECO:0000259" key="6">
    <source>
        <dbReference type="Pfam" id="PF00669"/>
    </source>
</evidence>
<dbReference type="AlphaFoldDB" id="A0A1Q2H3M5"/>
<comment type="similarity">
    <text evidence="3">Belongs to the bacterial flagellin family.</text>
</comment>
<evidence type="ECO:0000256" key="1">
    <source>
        <dbReference type="ARBA" id="ARBA00004365"/>
    </source>
</evidence>
<sequence length="298" mass="31996">MRVSSHQYHLNSIQNIQTNAGIFNEKSVQLGTNQRILKPSDDPLGTVMLMNLGSEIDSLEQYKTNMDAVNYSLGQQEVQLTGIVNQIYSLQSLITTAADASMGDSEIKALGQDMSIAFPAIVDLLNATDSAGKYYFSGSKTDDKPFQIDGSGNYAYSGDSIVREVSVSDDSSVINNIIGDALDPSAGFLNAMKDYLVDVNNPPAGGVGAQSRVMIDKLAGFLSTISGQVTTIGATMASLDSVTTSNEDIKTFTVNLRDDLSSLDYPEAFVSLKESVAAYESSMQVYSNVSKLSLFSYI</sequence>
<dbReference type="PANTHER" id="PTHR42792:SF1">
    <property type="entry name" value="FLAGELLAR HOOK-ASSOCIATED PROTEIN 3"/>
    <property type="match status" value="1"/>
</dbReference>
<evidence type="ECO:0000256" key="2">
    <source>
        <dbReference type="ARBA" id="ARBA00004613"/>
    </source>
</evidence>
<accession>A0A1Q2H3M5</accession>
<dbReference type="EMBL" id="CP019628">
    <property type="protein sequence ID" value="AQP98976.1"/>
    <property type="molecule type" value="Genomic_DNA"/>
</dbReference>
<dbReference type="RefSeq" id="WP_077535679.1">
    <property type="nucleotide sequence ID" value="NZ_CP019628.1"/>
</dbReference>
<evidence type="ECO:0000313" key="9">
    <source>
        <dbReference type="Proteomes" id="UP000188243"/>
    </source>
</evidence>
<dbReference type="InterPro" id="IPR001492">
    <property type="entry name" value="Flagellin"/>
</dbReference>
<evidence type="ECO:0000256" key="5">
    <source>
        <dbReference type="ARBA" id="ARBA00023143"/>
    </source>
</evidence>
<keyword evidence="8" id="KW-0969">Cilium</keyword>
<evidence type="ECO:0000256" key="3">
    <source>
        <dbReference type="ARBA" id="ARBA00005709"/>
    </source>
</evidence>
<evidence type="ECO:0000256" key="4">
    <source>
        <dbReference type="ARBA" id="ARBA00022525"/>
    </source>
</evidence>
<dbReference type="GO" id="GO:0005576">
    <property type="term" value="C:extracellular region"/>
    <property type="evidence" value="ECO:0007669"/>
    <property type="project" value="UniProtKB-SubCell"/>
</dbReference>
<dbReference type="GO" id="GO:0009424">
    <property type="term" value="C:bacterial-type flagellum hook"/>
    <property type="evidence" value="ECO:0007669"/>
    <property type="project" value="InterPro"/>
</dbReference>
<protein>
    <submittedName>
        <fullName evidence="8">Flagellar hook-associated protein 3</fullName>
    </submittedName>
</protein>
<feature type="domain" description="Flagellin N-terminal" evidence="6">
    <location>
        <begin position="4"/>
        <end position="141"/>
    </location>
</feature>
<dbReference type="InterPro" id="IPR013384">
    <property type="entry name" value="Flagell_FlgL"/>
</dbReference>
<name>A0A1Q2H3M5_9GAMM</name>
<dbReference type="NCBIfam" id="TIGR02550">
    <property type="entry name" value="flagell_flgL"/>
    <property type="match status" value="1"/>
</dbReference>
<dbReference type="STRING" id="247523.B0W48_03670"/>
<dbReference type="SUPFAM" id="SSF64518">
    <property type="entry name" value="Phase 1 flagellin"/>
    <property type="match status" value="1"/>
</dbReference>
<comment type="subcellular location">
    <subcellularLocation>
        <location evidence="1">Bacterial flagellum</location>
    </subcellularLocation>
    <subcellularLocation>
        <location evidence="2">Secreted</location>
    </subcellularLocation>
</comment>
<reference evidence="8 9" key="1">
    <citation type="submission" date="2017-02" db="EMBL/GenBank/DDBJ databases">
        <title>Complete genome sequence of the cold-active Pseudoalteromonas aliena strain EH1 isolated from Arctic seawater.</title>
        <authorList>
            <person name="Kim E."/>
            <person name="Heo E."/>
            <person name="Kim H."/>
            <person name="Kim D."/>
        </authorList>
    </citation>
    <scope>NUCLEOTIDE SEQUENCE [LARGE SCALE GENOMIC DNA]</scope>
    <source>
        <strain evidence="8 9">EH1</strain>
    </source>
</reference>
<dbReference type="KEGG" id="paln:B0W48_20345"/>
<keyword evidence="8" id="KW-0966">Cell projection</keyword>
<dbReference type="EMBL" id="CP019628">
    <property type="protein sequence ID" value="AQQ01923.1"/>
    <property type="molecule type" value="Genomic_DNA"/>
</dbReference>
<keyword evidence="8" id="KW-0282">Flagellum</keyword>
<dbReference type="Pfam" id="PF00669">
    <property type="entry name" value="Flagellin_N"/>
    <property type="match status" value="1"/>
</dbReference>
<evidence type="ECO:0000313" key="7">
    <source>
        <dbReference type="EMBL" id="AQP98976.1"/>
    </source>
</evidence>
<keyword evidence="5" id="KW-0975">Bacterial flagellum</keyword>
<dbReference type="Proteomes" id="UP000188243">
    <property type="component" value="Chromosome"/>
</dbReference>
<dbReference type="GO" id="GO:0071973">
    <property type="term" value="P:bacterial-type flagellum-dependent cell motility"/>
    <property type="evidence" value="ECO:0007669"/>
    <property type="project" value="InterPro"/>
</dbReference>
<dbReference type="InterPro" id="IPR001029">
    <property type="entry name" value="Flagellin_N"/>
</dbReference>
<proteinExistence type="inferred from homology"/>